<evidence type="ECO:0008006" key="6">
    <source>
        <dbReference type="Google" id="ProtNLM"/>
    </source>
</evidence>
<organism evidence="4 5">
    <name type="scientific">Citrus x changshan-huyou</name>
    <dbReference type="NCBI Taxonomy" id="2935761"/>
    <lineage>
        <taxon>Eukaryota</taxon>
        <taxon>Viridiplantae</taxon>
        <taxon>Streptophyta</taxon>
        <taxon>Embryophyta</taxon>
        <taxon>Tracheophyta</taxon>
        <taxon>Spermatophyta</taxon>
        <taxon>Magnoliopsida</taxon>
        <taxon>eudicotyledons</taxon>
        <taxon>Gunneridae</taxon>
        <taxon>Pentapetalae</taxon>
        <taxon>rosids</taxon>
        <taxon>malvids</taxon>
        <taxon>Sapindales</taxon>
        <taxon>Rutaceae</taxon>
        <taxon>Aurantioideae</taxon>
        <taxon>Citrus</taxon>
    </lineage>
</organism>
<name>A0AAP0LTZ4_9ROSI</name>
<sequence length="776" mass="86718">MSFSRLLRLFGDSKCILKGRTLHAKMITSGFHPNVIANNHLLSMYVKFSRINEAQKLFDEMPERNVISWSALISGFSQIGMPEMALNYFRLMVCCGLEPNYYTYVGAVSACASRGDARSGKEIHGRMYRSGLELNSHVSNCLINMYGKCGLLSSAQFVFDASLERNSISWVSLLSSYCQCGEHVHGLKIFVLSRKAGVAISEFSCASALGACAVLGDLKVGMQIHSLVFKCALEFDKFVAMGLINFYAKCEKLDLASRVFSKIQLPDLSAWSALIGGYAQLGKAWEAIDLFVKMFSSGLMPSEVTFSYVLGAFADVKETIGGRQLHSLIIKMGFSSFTFVANTVLDFYSKCELLEESLKTFDEMDEHDVVSWNALIAGHVASCHYGEAVELLKDMLFEGHRPNLYTYSNILNISSDIPAIGWGKQTHCCIVKPRFDSNVVIGSALVDMYAKCGRLNDARKVFDHLSSKNLVSWNTMLVGYAQHGLGREALEIYSMMQKNKIKPNDNTFIGVLSACVHIGLVEEGWHYFNSMIRDHGISPRMDHIASVVHLFACRGQTRRAYEFIKSSPIEPNKVVWRCLLSGCRTHKDLVLGRYAAEKILNTDPEDTSAHIMLSNVYAEANMWDETAKVRKIMKEKSLKKDTGCSWTELQNKMHYFSTSRFAQFQGIDLHEVMNQLSVQLFDAGGVRSAGILKFDDLGEALGERQHCQCSGLFLFFKDSWWPNWPSFLRLGQCVARCYSPACVSKTRKKTAFLVEEKPTPSPAESELRPTEAVAAA</sequence>
<accession>A0AAP0LTZ4</accession>
<dbReference type="InterPro" id="IPR046848">
    <property type="entry name" value="E_motif"/>
</dbReference>
<dbReference type="GO" id="GO:0003729">
    <property type="term" value="F:mRNA binding"/>
    <property type="evidence" value="ECO:0007669"/>
    <property type="project" value="UniProtKB-ARBA"/>
</dbReference>
<dbReference type="FunFam" id="1.25.40.10:FF:000090">
    <property type="entry name" value="Pentatricopeptide repeat-containing protein, chloroplastic"/>
    <property type="match status" value="1"/>
</dbReference>
<evidence type="ECO:0000313" key="5">
    <source>
        <dbReference type="Proteomes" id="UP001428341"/>
    </source>
</evidence>
<evidence type="ECO:0000256" key="3">
    <source>
        <dbReference type="SAM" id="MobiDB-lite"/>
    </source>
</evidence>
<reference evidence="4 5" key="1">
    <citation type="submission" date="2024-05" db="EMBL/GenBank/DDBJ databases">
        <title>Haplotype-resolved chromosome-level genome assembly of Huyou (Citrus changshanensis).</title>
        <authorList>
            <person name="Miao C."/>
            <person name="Chen W."/>
            <person name="Wu Y."/>
            <person name="Wang L."/>
            <person name="Zhao S."/>
            <person name="Grierson D."/>
            <person name="Xu C."/>
            <person name="Chen K."/>
        </authorList>
    </citation>
    <scope>NUCLEOTIDE SEQUENCE [LARGE SCALE GENOMIC DNA]</scope>
    <source>
        <strain evidence="4">01-14</strain>
        <tissue evidence="4">Leaf</tissue>
    </source>
</reference>
<dbReference type="InterPro" id="IPR002885">
    <property type="entry name" value="PPR_rpt"/>
</dbReference>
<dbReference type="AlphaFoldDB" id="A0AAP0LTZ4"/>
<evidence type="ECO:0000256" key="1">
    <source>
        <dbReference type="ARBA" id="ARBA00022737"/>
    </source>
</evidence>
<keyword evidence="1" id="KW-0677">Repeat</keyword>
<feature type="repeat" description="PPR" evidence="2">
    <location>
        <begin position="267"/>
        <end position="301"/>
    </location>
</feature>
<dbReference type="PANTHER" id="PTHR47926:SF452">
    <property type="entry name" value="PENTATRICOPEPTIDE REPEAT-CONTAINING PROTEIN"/>
    <property type="match status" value="1"/>
</dbReference>
<dbReference type="InterPro" id="IPR046960">
    <property type="entry name" value="PPR_At4g14850-like_plant"/>
</dbReference>
<evidence type="ECO:0000256" key="2">
    <source>
        <dbReference type="PROSITE-ProRule" id="PRU00708"/>
    </source>
</evidence>
<feature type="region of interest" description="Disordered" evidence="3">
    <location>
        <begin position="755"/>
        <end position="776"/>
    </location>
</feature>
<dbReference type="Gene3D" id="1.25.40.10">
    <property type="entry name" value="Tetratricopeptide repeat domain"/>
    <property type="match status" value="5"/>
</dbReference>
<feature type="repeat" description="PPR" evidence="2">
    <location>
        <begin position="469"/>
        <end position="503"/>
    </location>
</feature>
<dbReference type="GO" id="GO:0009451">
    <property type="term" value="P:RNA modification"/>
    <property type="evidence" value="ECO:0007669"/>
    <property type="project" value="InterPro"/>
</dbReference>
<dbReference type="Proteomes" id="UP001428341">
    <property type="component" value="Unassembled WGS sequence"/>
</dbReference>
<dbReference type="Pfam" id="PF13041">
    <property type="entry name" value="PPR_2"/>
    <property type="match status" value="4"/>
</dbReference>
<feature type="repeat" description="PPR" evidence="2">
    <location>
        <begin position="368"/>
        <end position="402"/>
    </location>
</feature>
<dbReference type="FunFam" id="1.25.40.10:FF:000073">
    <property type="entry name" value="Pentatricopeptide repeat-containing protein chloroplastic"/>
    <property type="match status" value="1"/>
</dbReference>
<feature type="repeat" description="PPR" evidence="2">
    <location>
        <begin position="34"/>
        <end position="64"/>
    </location>
</feature>
<dbReference type="PROSITE" id="PS51375">
    <property type="entry name" value="PPR"/>
    <property type="match status" value="6"/>
</dbReference>
<gene>
    <name evidence="4" type="ORF">WN944_018751</name>
</gene>
<evidence type="ECO:0000313" key="4">
    <source>
        <dbReference type="EMBL" id="KAK9187357.1"/>
    </source>
</evidence>
<dbReference type="EMBL" id="JBCGBO010000007">
    <property type="protein sequence ID" value="KAK9187357.1"/>
    <property type="molecule type" value="Genomic_DNA"/>
</dbReference>
<comment type="caution">
    <text evidence="4">The sequence shown here is derived from an EMBL/GenBank/DDBJ whole genome shotgun (WGS) entry which is preliminary data.</text>
</comment>
<proteinExistence type="predicted"/>
<dbReference type="InterPro" id="IPR011990">
    <property type="entry name" value="TPR-like_helical_dom_sf"/>
</dbReference>
<protein>
    <recommendedName>
        <fullName evidence="6">Pentatricopeptide repeat-containing protein</fullName>
    </recommendedName>
</protein>
<dbReference type="PANTHER" id="PTHR47926">
    <property type="entry name" value="PENTATRICOPEPTIDE REPEAT-CONTAINING PROTEIN"/>
    <property type="match status" value="1"/>
</dbReference>
<feature type="repeat" description="PPR" evidence="2">
    <location>
        <begin position="65"/>
        <end position="99"/>
    </location>
</feature>
<feature type="repeat" description="PPR" evidence="2">
    <location>
        <begin position="166"/>
        <end position="200"/>
    </location>
</feature>
<dbReference type="Pfam" id="PF20431">
    <property type="entry name" value="E_motif"/>
    <property type="match status" value="1"/>
</dbReference>
<dbReference type="NCBIfam" id="TIGR00756">
    <property type="entry name" value="PPR"/>
    <property type="match status" value="4"/>
</dbReference>
<dbReference type="Pfam" id="PF01535">
    <property type="entry name" value="PPR"/>
    <property type="match status" value="2"/>
</dbReference>
<keyword evidence="5" id="KW-1185">Reference proteome</keyword>